<comment type="caution">
    <text evidence="4">Lacks conserved residue(s) required for the propagation of feature annotation.</text>
</comment>
<dbReference type="Proteomes" id="UP000269499">
    <property type="component" value="Unassembled WGS sequence"/>
</dbReference>
<dbReference type="GO" id="GO:0005840">
    <property type="term" value="C:ribosome"/>
    <property type="evidence" value="ECO:0007669"/>
    <property type="project" value="UniProtKB-KW"/>
</dbReference>
<keyword evidence="2 4" id="KW-0689">Ribosomal protein</keyword>
<dbReference type="EMBL" id="QMQZ01000052">
    <property type="protein sequence ID" value="RLE51501.1"/>
    <property type="molecule type" value="Genomic_DNA"/>
</dbReference>
<feature type="binding site" evidence="4">
    <location>
        <position position="60"/>
    </location>
    <ligand>
        <name>Zn(2+)</name>
        <dbReference type="ChEBI" id="CHEBI:29105"/>
    </ligand>
</feature>
<protein>
    <recommendedName>
        <fullName evidence="4">Large ribosomal subunit protein eL43</fullName>
    </recommendedName>
</protein>
<dbReference type="PANTHER" id="PTHR48129">
    <property type="entry name" value="60S RIBOSOMAL PROTEIN L37A"/>
    <property type="match status" value="1"/>
</dbReference>
<evidence type="ECO:0000256" key="2">
    <source>
        <dbReference type="ARBA" id="ARBA00022980"/>
    </source>
</evidence>
<proteinExistence type="inferred from homology"/>
<evidence type="ECO:0000313" key="5">
    <source>
        <dbReference type="EMBL" id="RLE51501.1"/>
    </source>
</evidence>
<reference evidence="7 8" key="1">
    <citation type="submission" date="2018-06" db="EMBL/GenBank/DDBJ databases">
        <title>Extensive metabolic versatility and redundancy in microbially diverse, dynamic hydrothermal sediments.</title>
        <authorList>
            <person name="Dombrowski N."/>
            <person name="Teske A."/>
            <person name="Baker B.J."/>
        </authorList>
    </citation>
    <scope>NUCLEOTIDE SEQUENCE [LARGE SCALE GENOMIC DNA]</scope>
    <source>
        <strain evidence="6">B20_G2</strain>
        <strain evidence="5">B29_G17</strain>
    </source>
</reference>
<comment type="function">
    <text evidence="4">Binds to the 23S rRNA.</text>
</comment>
<comment type="similarity">
    <text evidence="4">Belongs to the eukaryotic ribosomal protein eL43 family. Putative zinc-binding subfamily.</text>
</comment>
<dbReference type="NCBIfam" id="NF003058">
    <property type="entry name" value="PRK03976.1"/>
    <property type="match status" value="1"/>
</dbReference>
<keyword evidence="1 4" id="KW-0694">RNA-binding</keyword>
<dbReference type="InterPro" id="IPR050522">
    <property type="entry name" value="Ribosomal_protein_eL43"/>
</dbReference>
<comment type="caution">
    <text evidence="5">The sequence shown here is derived from an EMBL/GenBank/DDBJ whole genome shotgun (WGS) entry which is preliminary data.</text>
</comment>
<dbReference type="Proteomes" id="UP000268446">
    <property type="component" value="Unassembled WGS sequence"/>
</dbReference>
<dbReference type="Pfam" id="PF01780">
    <property type="entry name" value="Ribosomal_L37ae"/>
    <property type="match status" value="1"/>
</dbReference>
<gene>
    <name evidence="4" type="primary">rpl37ae</name>
    <name evidence="5" type="ORF">DRJ20_02060</name>
    <name evidence="6" type="ORF">DRJ26_01425</name>
</gene>
<dbReference type="AlphaFoldDB" id="A0A497EWY8"/>
<dbReference type="EMBL" id="QMRA01000015">
    <property type="protein sequence ID" value="RLE54809.1"/>
    <property type="molecule type" value="Genomic_DNA"/>
</dbReference>
<evidence type="ECO:0000313" key="7">
    <source>
        <dbReference type="Proteomes" id="UP000268446"/>
    </source>
</evidence>
<evidence type="ECO:0000256" key="1">
    <source>
        <dbReference type="ARBA" id="ARBA00022884"/>
    </source>
</evidence>
<dbReference type="PANTHER" id="PTHR48129:SF1">
    <property type="entry name" value="LARGE RIBOSOMAL SUBUNIT PROTEIN EL43"/>
    <property type="match status" value="1"/>
</dbReference>
<dbReference type="InterPro" id="IPR011332">
    <property type="entry name" value="Ribosomal_zn-bd"/>
</dbReference>
<dbReference type="HAMAP" id="MF_00327">
    <property type="entry name" value="Ribosomal_eL43"/>
    <property type="match status" value="1"/>
</dbReference>
<name>A0A497EWY8_9CREN</name>
<dbReference type="GO" id="GO:0070180">
    <property type="term" value="F:large ribosomal subunit rRNA binding"/>
    <property type="evidence" value="ECO:0007669"/>
    <property type="project" value="UniProtKB-UniRule"/>
</dbReference>
<dbReference type="InterPro" id="IPR002674">
    <property type="entry name" value="Ribosomal_eL43"/>
</dbReference>
<evidence type="ECO:0000256" key="3">
    <source>
        <dbReference type="ARBA" id="ARBA00023274"/>
    </source>
</evidence>
<dbReference type="GO" id="GO:0003735">
    <property type="term" value="F:structural constituent of ribosome"/>
    <property type="evidence" value="ECO:0007669"/>
    <property type="project" value="InterPro"/>
</dbReference>
<evidence type="ECO:0000313" key="6">
    <source>
        <dbReference type="EMBL" id="RLE54809.1"/>
    </source>
</evidence>
<dbReference type="Gene3D" id="2.20.25.30">
    <property type="match status" value="1"/>
</dbReference>
<dbReference type="GO" id="GO:0008270">
    <property type="term" value="F:zinc ion binding"/>
    <property type="evidence" value="ECO:0007669"/>
    <property type="project" value="UniProtKB-UniRule"/>
</dbReference>
<dbReference type="GO" id="GO:1990904">
    <property type="term" value="C:ribonucleoprotein complex"/>
    <property type="evidence" value="ECO:0007669"/>
    <property type="project" value="UniProtKB-KW"/>
</dbReference>
<evidence type="ECO:0000256" key="4">
    <source>
        <dbReference type="HAMAP-Rule" id="MF_00327"/>
    </source>
</evidence>
<accession>A0A497EWY8</accession>
<feature type="binding site" evidence="4">
    <location>
        <position position="57"/>
    </location>
    <ligand>
        <name>Zn(2+)</name>
        <dbReference type="ChEBI" id="CHEBI:29105"/>
    </ligand>
</feature>
<dbReference type="NCBIfam" id="TIGR00280">
    <property type="entry name" value="eL43_euk_arch"/>
    <property type="match status" value="1"/>
</dbReference>
<dbReference type="GO" id="GO:0006412">
    <property type="term" value="P:translation"/>
    <property type="evidence" value="ECO:0007669"/>
    <property type="project" value="UniProtKB-UniRule"/>
</dbReference>
<organism evidence="5 7">
    <name type="scientific">Thermoproteota archaeon</name>
    <dbReference type="NCBI Taxonomy" id="2056631"/>
    <lineage>
        <taxon>Archaea</taxon>
        <taxon>Thermoproteota</taxon>
    </lineage>
</organism>
<feature type="binding site" evidence="4">
    <location>
        <position position="41"/>
    </location>
    <ligand>
        <name>Zn(2+)</name>
        <dbReference type="ChEBI" id="CHEBI:29105"/>
    </ligand>
</feature>
<keyword evidence="3 4" id="KW-0687">Ribonucleoprotein</keyword>
<sequence length="78" mass="8774">MGRTKKVGSAGRFGARYGSTIRLRVKEIEEAMRAPHRCPRCRTRGKLKRLSVGIWTCRKCGHTFAGGAYVPLTGRVRR</sequence>
<evidence type="ECO:0000313" key="8">
    <source>
        <dbReference type="Proteomes" id="UP000269499"/>
    </source>
</evidence>
<keyword evidence="4" id="KW-0699">rRNA-binding</keyword>
<comment type="subunit">
    <text evidence="4">Part of the 50S ribosomal subunit.</text>
</comment>
<dbReference type="SUPFAM" id="SSF57829">
    <property type="entry name" value="Zn-binding ribosomal proteins"/>
    <property type="match status" value="1"/>
</dbReference>
<dbReference type="InterPro" id="IPR011331">
    <property type="entry name" value="Ribosomal_eL37/eL43"/>
</dbReference>
<feature type="binding site" evidence="4">
    <location>
        <position position="38"/>
    </location>
    <ligand>
        <name>Zn(2+)</name>
        <dbReference type="ChEBI" id="CHEBI:29105"/>
    </ligand>
</feature>